<dbReference type="GO" id="GO:0005634">
    <property type="term" value="C:nucleus"/>
    <property type="evidence" value="ECO:0007669"/>
    <property type="project" value="UniProtKB-SubCell"/>
</dbReference>
<proteinExistence type="predicted"/>
<gene>
    <name evidence="4" type="ORF">HPBE_LOCUS4373</name>
</gene>
<dbReference type="PROSITE" id="PS51253">
    <property type="entry name" value="HTH_CENPB"/>
    <property type="match status" value="1"/>
</dbReference>
<dbReference type="InterPro" id="IPR050863">
    <property type="entry name" value="CenT-Element_Derived"/>
</dbReference>
<feature type="domain" description="HTH CENPB-type" evidence="3">
    <location>
        <begin position="68"/>
        <end position="139"/>
    </location>
</feature>
<dbReference type="SUPFAM" id="SSF46689">
    <property type="entry name" value="Homeodomain-like"/>
    <property type="match status" value="1"/>
</dbReference>
<reference evidence="6" key="2">
    <citation type="submission" date="2019-09" db="UniProtKB">
        <authorList>
            <consortium name="WormBaseParasite"/>
        </authorList>
    </citation>
    <scope>IDENTIFICATION</scope>
</reference>
<dbReference type="PANTHER" id="PTHR19303:SF73">
    <property type="entry name" value="PROTEIN PDC2"/>
    <property type="match status" value="1"/>
</dbReference>
<dbReference type="AlphaFoldDB" id="A0A183FDN4"/>
<keyword evidence="5" id="KW-1185">Reference proteome</keyword>
<reference evidence="4 5" key="1">
    <citation type="submission" date="2018-11" db="EMBL/GenBank/DDBJ databases">
        <authorList>
            <consortium name="Pathogen Informatics"/>
        </authorList>
    </citation>
    <scope>NUCLEOTIDE SEQUENCE [LARGE SCALE GENOMIC DNA]</scope>
</reference>
<dbReference type="InterPro" id="IPR009057">
    <property type="entry name" value="Homeodomain-like_sf"/>
</dbReference>
<dbReference type="WBParaSite" id="HPBE_0000437201-mRNA-1">
    <property type="protein sequence ID" value="HPBE_0000437201-mRNA-1"/>
    <property type="gene ID" value="HPBE_0000437201"/>
</dbReference>
<dbReference type="Gene3D" id="1.10.10.60">
    <property type="entry name" value="Homeodomain-like"/>
    <property type="match status" value="2"/>
</dbReference>
<evidence type="ECO:0000313" key="5">
    <source>
        <dbReference type="Proteomes" id="UP000050761"/>
    </source>
</evidence>
<name>A0A183FDN4_HELPZ</name>
<dbReference type="OrthoDB" id="5875523at2759"/>
<dbReference type="PANTHER" id="PTHR19303">
    <property type="entry name" value="TRANSPOSON"/>
    <property type="match status" value="1"/>
</dbReference>
<dbReference type="Proteomes" id="UP000050761">
    <property type="component" value="Unassembled WGS sequence"/>
</dbReference>
<evidence type="ECO:0000313" key="4">
    <source>
        <dbReference type="EMBL" id="VDO61011.1"/>
    </source>
</evidence>
<dbReference type="Pfam" id="PF03221">
    <property type="entry name" value="HTH_Tnp_Tc5"/>
    <property type="match status" value="1"/>
</dbReference>
<keyword evidence="2" id="KW-0238">DNA-binding</keyword>
<evidence type="ECO:0000259" key="3">
    <source>
        <dbReference type="PROSITE" id="PS51253"/>
    </source>
</evidence>
<dbReference type="EMBL" id="UZAH01025306">
    <property type="protein sequence ID" value="VDO61011.1"/>
    <property type="molecule type" value="Genomic_DNA"/>
</dbReference>
<organism evidence="5 6">
    <name type="scientific">Heligmosomoides polygyrus</name>
    <name type="common">Parasitic roundworm</name>
    <dbReference type="NCBI Taxonomy" id="6339"/>
    <lineage>
        <taxon>Eukaryota</taxon>
        <taxon>Metazoa</taxon>
        <taxon>Ecdysozoa</taxon>
        <taxon>Nematoda</taxon>
        <taxon>Chromadorea</taxon>
        <taxon>Rhabditida</taxon>
        <taxon>Rhabditina</taxon>
        <taxon>Rhabditomorpha</taxon>
        <taxon>Strongyloidea</taxon>
        <taxon>Heligmosomidae</taxon>
        <taxon>Heligmosomoides</taxon>
    </lineage>
</organism>
<evidence type="ECO:0000256" key="2">
    <source>
        <dbReference type="ARBA" id="ARBA00023125"/>
    </source>
</evidence>
<evidence type="ECO:0000313" key="6">
    <source>
        <dbReference type="WBParaSite" id="HPBE_0000437201-mRNA-1"/>
    </source>
</evidence>
<accession>A0A3P7WIT4</accession>
<dbReference type="Pfam" id="PF03184">
    <property type="entry name" value="DDE_1"/>
    <property type="match status" value="1"/>
</dbReference>
<accession>A0A183FDN4</accession>
<evidence type="ECO:0000256" key="1">
    <source>
        <dbReference type="ARBA" id="ARBA00004123"/>
    </source>
</evidence>
<dbReference type="InterPro" id="IPR004875">
    <property type="entry name" value="DDE_SF_endonuclease_dom"/>
</dbReference>
<protein>
    <submittedName>
        <fullName evidence="6">HTH CENPB-type domain-containing protein</fullName>
    </submittedName>
</protein>
<dbReference type="SMART" id="SM00674">
    <property type="entry name" value="CENPB"/>
    <property type="match status" value="1"/>
</dbReference>
<dbReference type="GO" id="GO:0003677">
    <property type="term" value="F:DNA binding"/>
    <property type="evidence" value="ECO:0007669"/>
    <property type="project" value="UniProtKB-KW"/>
</dbReference>
<comment type="subcellular location">
    <subcellularLocation>
        <location evidence="1">Nucleus</location>
    </subcellularLocation>
</comment>
<dbReference type="InterPro" id="IPR006600">
    <property type="entry name" value="HTH_CenpB_DNA-bd_dom"/>
</dbReference>
<sequence>MPVPNCSIRKQQPTSLDEKKAIIEEARTKSVPEVAVHFNRKYPESTIRTILKDKENILKAVEEGAESKRARIRAAKHPDLDEALLRWFEDVRSQNIPVDTHTLKAKAVELARMLDIGDFNASEGWASSHGIVFKQVQGEAGDVDMEAVSDWHQTVLYKELEQFSEENVFLVDETGLFWRLLPSKTLAFKGDRCTSVPLLVIGKSRSPRCFKNASVPVDYEAIQKAWMTAEIFERWIKKWDRRPGKENRKILLFVDNCPAHPKVTLTNIALRFFLPNATVEVQPMDQGIIQNLKIHCHFFAVELPPSTVVLSLVSTSSARSTCWIKPGVRLNLKR</sequence>